<evidence type="ECO:0000256" key="2">
    <source>
        <dbReference type="ARBA" id="ARBA00022723"/>
    </source>
</evidence>
<dbReference type="NCBIfam" id="TIGR02290">
    <property type="entry name" value="M3_fam_3"/>
    <property type="match status" value="1"/>
</dbReference>
<dbReference type="InterPro" id="IPR042088">
    <property type="entry name" value="OligoPept_F_C"/>
</dbReference>
<proteinExistence type="inferred from homology"/>
<dbReference type="InterPro" id="IPR034006">
    <property type="entry name" value="M3B_PepF_2"/>
</dbReference>
<dbReference type="Pfam" id="PF01432">
    <property type="entry name" value="Peptidase_M3"/>
    <property type="match status" value="1"/>
</dbReference>
<dbReference type="GO" id="GO:0016787">
    <property type="term" value="F:hydrolase activity"/>
    <property type="evidence" value="ECO:0007669"/>
    <property type="project" value="UniProtKB-KW"/>
</dbReference>
<dbReference type="SUPFAM" id="SSF55486">
    <property type="entry name" value="Metalloproteases ('zincins'), catalytic domain"/>
    <property type="match status" value="1"/>
</dbReference>
<evidence type="ECO:0000256" key="1">
    <source>
        <dbReference type="ARBA" id="ARBA00022670"/>
    </source>
</evidence>
<dbReference type="InterPro" id="IPR001567">
    <property type="entry name" value="Pept_M3A_M3B_dom"/>
</dbReference>
<dbReference type="InterPro" id="IPR013647">
    <property type="entry name" value="OligopepF_N_dom"/>
</dbReference>
<comment type="similarity">
    <text evidence="6">Belongs to the peptidase M3 family.</text>
</comment>
<evidence type="ECO:0000256" key="4">
    <source>
        <dbReference type="ARBA" id="ARBA00022833"/>
    </source>
</evidence>
<feature type="domain" description="Oligopeptidase F N-terminal" evidence="8">
    <location>
        <begin position="113"/>
        <end position="180"/>
    </location>
</feature>
<keyword evidence="3 6" id="KW-0378">Hydrolase</keyword>
<dbReference type="InterPro" id="IPR001333">
    <property type="entry name" value="Peptidase_M32_Taq"/>
</dbReference>
<name>A0ABW4BGN3_9LACO</name>
<evidence type="ECO:0000256" key="3">
    <source>
        <dbReference type="ARBA" id="ARBA00022801"/>
    </source>
</evidence>
<evidence type="ECO:0000259" key="7">
    <source>
        <dbReference type="Pfam" id="PF01432"/>
    </source>
</evidence>
<sequence>MTYPLNWQLDNIFPGGIDSPQLKARLTDVSTKLPTLSAQIAAWQPTEDADFAAFQTLFALLEDVENGLGTVGTFANMIHSADTKNAQAGVVSNQVAQLATALTAANNALTKKLVAMTEADFKALIAVPAIAPSAFGLTEQREQGQELLDDATEALINQLAIDGFHGWSDHYDTLSADLHFDVTLDGQALSLSAGQAQNRFEGDPEPAHREAVFNAWENTWTQHAQPFADTLNHLTGFRLANYQAHHFDDYMHVPLQLNRMQQATVDQMWATVSANKAPFTKYLDQKARLIGKPQMPWHDQWAPVALGGYQPKTYTFDEAAAFIITNFRQFSPKMADFAQHAFENGWIEAEDRPGKIAGGYMTEVPDAKESRIFMTFDGSAAGVSTIAHELGHAFHASILKDYPRMRREYAMNVAETASTFAELIIADATVKQATSVEERLNLLDAKMSNPLAMLLNIHARYLFERSFYDARTEGTVTVAQLQTLMQEAQAKAYAGALSSYDPMYWADKLHFFIDDVPFYNFPYTFGYLFSSGIYAKAQTQGGNFEDHYIALLKDTANMTTEALAQKHLGVDLTKPDFWQQGIDLAAKDAQTFIDLSQPFWA</sequence>
<comment type="cofactor">
    <cofactor evidence="6">
        <name>Zn(2+)</name>
        <dbReference type="ChEBI" id="CHEBI:29105"/>
    </cofactor>
    <text evidence="6">Binds 1 zinc ion.</text>
</comment>
<dbReference type="InterPro" id="IPR011977">
    <property type="entry name" value="Pept_M3B_clade3"/>
</dbReference>
<evidence type="ECO:0000259" key="8">
    <source>
        <dbReference type="Pfam" id="PF08439"/>
    </source>
</evidence>
<keyword evidence="1 6" id="KW-0645">Protease</keyword>
<dbReference type="PANTHER" id="PTHR34217:SF1">
    <property type="entry name" value="CARBOXYPEPTIDASE 1"/>
    <property type="match status" value="1"/>
</dbReference>
<organism evidence="9 10">
    <name type="scientific">Lacticaseibacillus suilingensis</name>
    <dbReference type="NCBI Taxonomy" id="2799577"/>
    <lineage>
        <taxon>Bacteria</taxon>
        <taxon>Bacillati</taxon>
        <taxon>Bacillota</taxon>
        <taxon>Bacilli</taxon>
        <taxon>Lactobacillales</taxon>
        <taxon>Lactobacillaceae</taxon>
        <taxon>Lacticaseibacillus</taxon>
    </lineage>
</organism>
<accession>A0ABW4BGN3</accession>
<keyword evidence="5 6" id="KW-0482">Metalloprotease</keyword>
<protein>
    <submittedName>
        <fullName evidence="9">M3 family oligoendopeptidase</fullName>
        <ecNumber evidence="9">3.4.-.-</ecNumber>
    </submittedName>
</protein>
<evidence type="ECO:0000256" key="6">
    <source>
        <dbReference type="RuleBase" id="RU003435"/>
    </source>
</evidence>
<evidence type="ECO:0000256" key="5">
    <source>
        <dbReference type="ARBA" id="ARBA00023049"/>
    </source>
</evidence>
<gene>
    <name evidence="9" type="ORF">ACFQ41_09970</name>
</gene>
<reference evidence="10" key="1">
    <citation type="journal article" date="2019" name="Int. J. Syst. Evol. Microbiol.">
        <title>The Global Catalogue of Microorganisms (GCM) 10K type strain sequencing project: providing services to taxonomists for standard genome sequencing and annotation.</title>
        <authorList>
            <consortium name="The Broad Institute Genomics Platform"/>
            <consortium name="The Broad Institute Genome Sequencing Center for Infectious Disease"/>
            <person name="Wu L."/>
            <person name="Ma J."/>
        </authorList>
    </citation>
    <scope>NUCLEOTIDE SEQUENCE [LARGE SCALE GENOMIC DNA]</scope>
    <source>
        <strain evidence="10">CCM 9110</strain>
    </source>
</reference>
<evidence type="ECO:0000313" key="9">
    <source>
        <dbReference type="EMBL" id="MFD1399632.1"/>
    </source>
</evidence>
<dbReference type="Gene3D" id="1.20.140.70">
    <property type="entry name" value="Oligopeptidase f, N-terminal domain"/>
    <property type="match status" value="1"/>
</dbReference>
<dbReference type="Pfam" id="PF08439">
    <property type="entry name" value="Peptidase_M3_N"/>
    <property type="match status" value="1"/>
</dbReference>
<keyword evidence="2 6" id="KW-0479">Metal-binding</keyword>
<comment type="caution">
    <text evidence="9">The sequence shown here is derived from an EMBL/GenBank/DDBJ whole genome shotgun (WGS) entry which is preliminary data.</text>
</comment>
<dbReference type="EC" id="3.4.-.-" evidence="9"/>
<feature type="domain" description="Peptidase M3A/M3B catalytic" evidence="7">
    <location>
        <begin position="336"/>
        <end position="581"/>
    </location>
</feature>
<dbReference type="RefSeq" id="WP_204119357.1">
    <property type="nucleotide sequence ID" value="NZ_BOLV01000014.1"/>
</dbReference>
<evidence type="ECO:0000313" key="10">
    <source>
        <dbReference type="Proteomes" id="UP001597199"/>
    </source>
</evidence>
<dbReference type="Gene3D" id="1.10.1370.20">
    <property type="entry name" value="Oligoendopeptidase f, C-terminal domain"/>
    <property type="match status" value="1"/>
</dbReference>
<dbReference type="EMBL" id="JBHTOA010000035">
    <property type="protein sequence ID" value="MFD1399632.1"/>
    <property type="molecule type" value="Genomic_DNA"/>
</dbReference>
<keyword evidence="4 6" id="KW-0862">Zinc</keyword>
<keyword evidence="10" id="KW-1185">Reference proteome</keyword>
<dbReference type="CDD" id="cd09607">
    <property type="entry name" value="M3B_PepF"/>
    <property type="match status" value="1"/>
</dbReference>
<dbReference type="PANTHER" id="PTHR34217">
    <property type="entry name" value="METAL-DEPENDENT CARBOXYPEPTIDASE"/>
    <property type="match status" value="1"/>
</dbReference>
<dbReference type="Proteomes" id="UP001597199">
    <property type="component" value="Unassembled WGS sequence"/>
</dbReference>